<gene>
    <name evidence="1" type="ORF">ORPV_900</name>
</gene>
<dbReference type="Proteomes" id="UP000236316">
    <property type="component" value="Segment"/>
</dbReference>
<organism evidence="1">
    <name type="scientific">Orpheovirus IHUMI-LCC2</name>
    <dbReference type="NCBI Taxonomy" id="2023057"/>
    <lineage>
        <taxon>Viruses</taxon>
        <taxon>Varidnaviria</taxon>
        <taxon>Bamfordvirae</taxon>
        <taxon>Nucleocytoviricota</taxon>
        <taxon>Megaviricetes</taxon>
        <taxon>Pimascovirales</taxon>
        <taxon>Ocovirineae</taxon>
        <taxon>Orpheoviridae</taxon>
        <taxon>Alphaorpheovirus</taxon>
        <taxon>Alphaorpheovirus massiliense</taxon>
    </lineage>
</organism>
<evidence type="ECO:0008006" key="3">
    <source>
        <dbReference type="Google" id="ProtNLM"/>
    </source>
</evidence>
<reference evidence="1" key="1">
    <citation type="submission" date="2017-08" db="EMBL/GenBank/DDBJ databases">
        <authorList>
            <consortium name="Urmite Genomes"/>
        </authorList>
    </citation>
    <scope>NUCLEOTIDE SEQUENCE [LARGE SCALE GENOMIC DNA]</scope>
    <source>
        <strain evidence="1">IHUMI-LCC2</strain>
    </source>
</reference>
<proteinExistence type="predicted"/>
<evidence type="ECO:0000313" key="1">
    <source>
        <dbReference type="EMBL" id="SNW62804.1"/>
    </source>
</evidence>
<keyword evidence="2" id="KW-1185">Reference proteome</keyword>
<name>A0A2I2L5J2_9VIRU</name>
<sequence>MDVDYLNSLPREILYDIIKKSEPDDILKLCSVGNNELCDYVKDILISEYIGDFGFLMELSNLELSKLINILYPDNEFLEKIKNKLLKVIFADIQNIDYGTRNSLISVINRAIDLDIDIKNIIKDLKYNTSTYTIISNHILSRGKEMESSTLNNYDNIASYLVYDGNPNWLYNKFIAKRGNDIKVDANVDNYDDYYYKLAWIKINILSSTYFYIDMLYNYHYPKVFFDKFKDYIMINCPRSFNIGYDLPVDKVIDYVKTLFSNIDYSKIKSHGNIYRYMDEPDSIPSKILEYRYLLMGYTLRDDSDTNTIIQLIKHIPDQVYKTVKEYKEIFPYPIPINFLYNIINIPVCQYIYNLSGKQDVDCRLTSDLAVYLLSPYVNFSYMDYDIIKSININISRSDITSLKNTINNFISQLTN</sequence>
<dbReference type="RefSeq" id="YP_009449106.1">
    <property type="nucleotide sequence ID" value="NC_036594.1"/>
</dbReference>
<dbReference type="KEGG" id="vg:35382738"/>
<protein>
    <recommendedName>
        <fullName evidence="3">F-box domain-containing protein</fullName>
    </recommendedName>
</protein>
<dbReference type="GeneID" id="35382738"/>
<accession>A0A2I2L5J2</accession>
<dbReference type="EMBL" id="LT906555">
    <property type="protein sequence ID" value="SNW62804.1"/>
    <property type="molecule type" value="Genomic_DNA"/>
</dbReference>
<evidence type="ECO:0000313" key="2">
    <source>
        <dbReference type="Proteomes" id="UP000236316"/>
    </source>
</evidence>